<dbReference type="Gene3D" id="3.30.390.130">
    <property type="match status" value="1"/>
</dbReference>
<dbReference type="PROSITE" id="PS50089">
    <property type="entry name" value="ZF_RING_2"/>
    <property type="match status" value="1"/>
</dbReference>
<feature type="compositionally biased region" description="Pro residues" evidence="11">
    <location>
        <begin position="172"/>
        <end position="197"/>
    </location>
</feature>
<evidence type="ECO:0000256" key="7">
    <source>
        <dbReference type="ARBA" id="ARBA00022833"/>
    </source>
</evidence>
<comment type="similarity">
    <text evidence="10">Belongs to the Deltex family.</text>
</comment>
<dbReference type="Pfam" id="PF02825">
    <property type="entry name" value="WWE"/>
    <property type="match status" value="1"/>
</dbReference>
<dbReference type="OrthoDB" id="2449614at2759"/>
<keyword evidence="7 10" id="KW-0862">Zinc</keyword>
<dbReference type="PANTHER" id="PTHR12622">
    <property type="entry name" value="DELTEX-RELATED"/>
    <property type="match status" value="1"/>
</dbReference>
<protein>
    <recommendedName>
        <fullName evidence="10">E3 ubiquitin-protein ligase</fullName>
        <ecNumber evidence="10">2.3.2.27</ecNumber>
    </recommendedName>
</protein>
<dbReference type="GO" id="GO:0016567">
    <property type="term" value="P:protein ubiquitination"/>
    <property type="evidence" value="ECO:0007669"/>
    <property type="project" value="UniProtKB-UniRule"/>
</dbReference>
<sequence length="663" mass="71912">MSHCVVVWEWRSGGAGGARWMPHGPGVARQLEHALAKGLTRVVLADVEPSLRGHYVNLRTLTQCTDGTEGIEDGAERRVRRACYSAQSPAGRGVRWEWARLAAPPHRAELVYELLPMEVQCRLEEAWARGADTLSLEEWVVQLACMTARGCGGVVRLLRRAAQLPYPRARSPAPPPPALPIPPAPPAPARRPHPLPPHHSQEQMIKQCEETVLECEGRRTGCDSSGAGGARGHDRKPGFKHLLHNLNIFSHNRAANVHVESPTLAPVVAAPAAAVAEETRLDYDSSSTRSGRRHSVDTISTYLSHESKESLRQPPVADLLDCSGSSDEVFATDAPVRSDESVSTRCAEEPAAWVRRVECVQWGAVCPLCVRALDARPAAEGGVVALVDCQHMMHLHCLNEQLDRQRVRQEPLYVECGVCGRIYGTRRMVRGGEGGEDNAGGGEQPAGSMAWCVQPRALPGYPPHTASIVVTYNFASGVQCAAARHPAPGCPYYAVGFPRRSVLPDTGLGRTVFGALRRAWERRRLFTVAASQTTGREHVVAWSVPPPPADRAQYAVAAAAGDVDAPLRACLARLERLAPIVQPARPHIHSPTHSRLSQDEAGASSKDYSELIVTMVLADPVVYSFLLSSFHYLLGWAEAVRGRLTSADARCFVPSVQSGDVLV</sequence>
<evidence type="ECO:0000313" key="14">
    <source>
        <dbReference type="EMBL" id="GBP97273.1"/>
    </source>
</evidence>
<feature type="region of interest" description="Disordered" evidence="11">
    <location>
        <begin position="167"/>
        <end position="203"/>
    </location>
</feature>
<evidence type="ECO:0000256" key="2">
    <source>
        <dbReference type="ARBA" id="ARBA00004906"/>
    </source>
</evidence>
<evidence type="ECO:0000256" key="10">
    <source>
        <dbReference type="RuleBase" id="RU367105"/>
    </source>
</evidence>
<dbReference type="InterPro" id="IPR001841">
    <property type="entry name" value="Znf_RING"/>
</dbReference>
<dbReference type="AlphaFoldDB" id="A0A4C2AD33"/>
<name>A0A4C2AD33_EUMVA</name>
<evidence type="ECO:0000256" key="1">
    <source>
        <dbReference type="ARBA" id="ARBA00000900"/>
    </source>
</evidence>
<dbReference type="InterPro" id="IPR018123">
    <property type="entry name" value="WWE-dom_subgr"/>
</dbReference>
<keyword evidence="3 10" id="KW-0808">Transferase</keyword>
<gene>
    <name evidence="14" type="primary">dx</name>
    <name evidence="14" type="ORF">EVAR_49076_1</name>
</gene>
<dbReference type="GO" id="GO:0008270">
    <property type="term" value="F:zinc ion binding"/>
    <property type="evidence" value="ECO:0007669"/>
    <property type="project" value="UniProtKB-KW"/>
</dbReference>
<dbReference type="InterPro" id="IPR039396">
    <property type="entry name" value="Deltex_C"/>
</dbReference>
<dbReference type="GO" id="GO:0005737">
    <property type="term" value="C:cytoplasm"/>
    <property type="evidence" value="ECO:0007669"/>
    <property type="project" value="UniProtKB-SubCell"/>
</dbReference>
<feature type="domain" description="WWE" evidence="13">
    <location>
        <begin position="1"/>
        <end position="81"/>
    </location>
</feature>
<dbReference type="STRING" id="151549.A0A4C2AD33"/>
<dbReference type="EMBL" id="BGZK01002909">
    <property type="protein sequence ID" value="GBP97273.1"/>
    <property type="molecule type" value="Genomic_DNA"/>
</dbReference>
<evidence type="ECO:0000259" key="13">
    <source>
        <dbReference type="PROSITE" id="PS50918"/>
    </source>
</evidence>
<feature type="domain" description="RING-type" evidence="12">
    <location>
        <begin position="366"/>
        <end position="419"/>
    </location>
</feature>
<keyword evidence="5" id="KW-0677">Repeat</keyword>
<keyword evidence="6 9" id="KW-0863">Zinc-finger</keyword>
<dbReference type="InterPro" id="IPR004170">
    <property type="entry name" value="WWE_dom"/>
</dbReference>
<dbReference type="Pfam" id="PF18102">
    <property type="entry name" value="DTC"/>
    <property type="match status" value="1"/>
</dbReference>
<dbReference type="GO" id="GO:0061630">
    <property type="term" value="F:ubiquitin protein ligase activity"/>
    <property type="evidence" value="ECO:0007669"/>
    <property type="project" value="UniProtKB-UniRule"/>
</dbReference>
<dbReference type="PROSITE" id="PS50918">
    <property type="entry name" value="WWE"/>
    <property type="match status" value="1"/>
</dbReference>
<dbReference type="SMART" id="SM00678">
    <property type="entry name" value="WWE"/>
    <property type="match status" value="1"/>
</dbReference>
<comment type="catalytic activity">
    <reaction evidence="1 10">
        <text>S-ubiquitinyl-[E2 ubiquitin-conjugating enzyme]-L-cysteine + [acceptor protein]-L-lysine = [E2 ubiquitin-conjugating enzyme]-L-cysteine + N(6)-ubiquitinyl-[acceptor protein]-L-lysine.</text>
        <dbReference type="EC" id="2.3.2.27"/>
    </reaction>
</comment>
<evidence type="ECO:0000256" key="5">
    <source>
        <dbReference type="ARBA" id="ARBA00022737"/>
    </source>
</evidence>
<evidence type="ECO:0000256" key="6">
    <source>
        <dbReference type="ARBA" id="ARBA00022771"/>
    </source>
</evidence>
<evidence type="ECO:0000256" key="8">
    <source>
        <dbReference type="ARBA" id="ARBA00022976"/>
    </source>
</evidence>
<dbReference type="UniPathway" id="UPA00143"/>
<comment type="subcellular location">
    <subcellularLocation>
        <location evidence="10">Cytoplasm</location>
    </subcellularLocation>
</comment>
<proteinExistence type="inferred from homology"/>
<dbReference type="Proteomes" id="UP000299102">
    <property type="component" value="Unassembled WGS sequence"/>
</dbReference>
<dbReference type="InterPro" id="IPR039399">
    <property type="entry name" value="Deltex_C_sf"/>
</dbReference>
<evidence type="ECO:0000256" key="11">
    <source>
        <dbReference type="SAM" id="MobiDB-lite"/>
    </source>
</evidence>
<reference evidence="14 15" key="1">
    <citation type="journal article" date="2019" name="Commun. Biol.">
        <title>The bagworm genome reveals a unique fibroin gene that provides high tensile strength.</title>
        <authorList>
            <person name="Kono N."/>
            <person name="Nakamura H."/>
            <person name="Ohtoshi R."/>
            <person name="Tomita M."/>
            <person name="Numata K."/>
            <person name="Arakawa K."/>
        </authorList>
    </citation>
    <scope>NUCLEOTIDE SEQUENCE [LARGE SCALE GENOMIC DNA]</scope>
</reference>
<evidence type="ECO:0000256" key="3">
    <source>
        <dbReference type="ARBA" id="ARBA00022679"/>
    </source>
</evidence>
<keyword evidence="8" id="KW-0914">Notch signaling pathway</keyword>
<dbReference type="EC" id="2.3.2.27" evidence="10"/>
<comment type="pathway">
    <text evidence="2 10">Protein modification; protein ubiquitination.</text>
</comment>
<dbReference type="SUPFAM" id="SSF57850">
    <property type="entry name" value="RING/U-box"/>
    <property type="match status" value="1"/>
</dbReference>
<keyword evidence="10" id="KW-0963">Cytoplasm</keyword>
<dbReference type="SUPFAM" id="SSF117839">
    <property type="entry name" value="WWE domain"/>
    <property type="match status" value="2"/>
</dbReference>
<evidence type="ECO:0000256" key="4">
    <source>
        <dbReference type="ARBA" id="ARBA00022723"/>
    </source>
</evidence>
<dbReference type="GO" id="GO:0007219">
    <property type="term" value="P:Notch signaling pathway"/>
    <property type="evidence" value="ECO:0007669"/>
    <property type="project" value="UniProtKB-KW"/>
</dbReference>
<evidence type="ECO:0000259" key="12">
    <source>
        <dbReference type="PROSITE" id="PS50089"/>
    </source>
</evidence>
<keyword evidence="4 10" id="KW-0479">Metal-binding</keyword>
<dbReference type="InterPro" id="IPR037197">
    <property type="entry name" value="WWE_dom_sf"/>
</dbReference>
<accession>A0A4C2AD33</accession>
<comment type="caution">
    <text evidence="14">The sequence shown here is derived from an EMBL/GenBank/DDBJ whole genome shotgun (WGS) entry which is preliminary data.</text>
</comment>
<evidence type="ECO:0000256" key="9">
    <source>
        <dbReference type="PROSITE-ProRule" id="PRU00175"/>
    </source>
</evidence>
<dbReference type="InterPro" id="IPR039398">
    <property type="entry name" value="Deltex_fam"/>
</dbReference>
<keyword evidence="15" id="KW-1185">Reference proteome</keyword>
<dbReference type="Gene3D" id="3.30.720.50">
    <property type="match status" value="2"/>
</dbReference>
<evidence type="ECO:0000313" key="15">
    <source>
        <dbReference type="Proteomes" id="UP000299102"/>
    </source>
</evidence>
<organism evidence="14 15">
    <name type="scientific">Eumeta variegata</name>
    <name type="common">Bagworm moth</name>
    <name type="synonym">Eumeta japonica</name>
    <dbReference type="NCBI Taxonomy" id="151549"/>
    <lineage>
        <taxon>Eukaryota</taxon>
        <taxon>Metazoa</taxon>
        <taxon>Ecdysozoa</taxon>
        <taxon>Arthropoda</taxon>
        <taxon>Hexapoda</taxon>
        <taxon>Insecta</taxon>
        <taxon>Pterygota</taxon>
        <taxon>Neoptera</taxon>
        <taxon>Endopterygota</taxon>
        <taxon>Lepidoptera</taxon>
        <taxon>Glossata</taxon>
        <taxon>Ditrysia</taxon>
        <taxon>Tineoidea</taxon>
        <taxon>Psychidae</taxon>
        <taxon>Oiketicinae</taxon>
        <taxon>Eumeta</taxon>
    </lineage>
</organism>